<dbReference type="Proteomes" id="UP000823775">
    <property type="component" value="Unassembled WGS sequence"/>
</dbReference>
<evidence type="ECO:0000256" key="3">
    <source>
        <dbReference type="ARBA" id="ARBA00022528"/>
    </source>
</evidence>
<dbReference type="PANTHER" id="PTHR36327">
    <property type="entry name" value="UNNAMED PRODUCT"/>
    <property type="match status" value="1"/>
</dbReference>
<dbReference type="EMBL" id="JACEIK010000032">
    <property type="protein sequence ID" value="MCD7447207.1"/>
    <property type="molecule type" value="Genomic_DNA"/>
</dbReference>
<keyword evidence="3" id="KW-0150">Chloroplast</keyword>
<evidence type="ECO:0000256" key="6">
    <source>
        <dbReference type="ARBA" id="ARBA00022836"/>
    </source>
</evidence>
<dbReference type="InterPro" id="IPR008796">
    <property type="entry name" value="PSAN"/>
</dbReference>
<name>A0ABS8RK98_DATST</name>
<evidence type="ECO:0000313" key="9">
    <source>
        <dbReference type="EMBL" id="MCD7447207.1"/>
    </source>
</evidence>
<proteinExistence type="inferred from homology"/>
<keyword evidence="4" id="KW-0602">Photosynthesis</keyword>
<accession>A0ABS8RK98</accession>
<evidence type="ECO:0000256" key="2">
    <source>
        <dbReference type="ARBA" id="ARBA00010661"/>
    </source>
</evidence>
<keyword evidence="5" id="KW-0934">Plastid</keyword>
<keyword evidence="7" id="KW-0793">Thylakoid</keyword>
<evidence type="ECO:0000256" key="1">
    <source>
        <dbReference type="ARBA" id="ARBA00004622"/>
    </source>
</evidence>
<keyword evidence="6" id="KW-0603">Photosystem I</keyword>
<evidence type="ECO:0000256" key="4">
    <source>
        <dbReference type="ARBA" id="ARBA00022531"/>
    </source>
</evidence>
<protein>
    <submittedName>
        <fullName evidence="9">Uncharacterized protein</fullName>
    </submittedName>
</protein>
<organism evidence="9 10">
    <name type="scientific">Datura stramonium</name>
    <name type="common">Jimsonweed</name>
    <name type="synonym">Common thornapple</name>
    <dbReference type="NCBI Taxonomy" id="4076"/>
    <lineage>
        <taxon>Eukaryota</taxon>
        <taxon>Viridiplantae</taxon>
        <taxon>Streptophyta</taxon>
        <taxon>Embryophyta</taxon>
        <taxon>Tracheophyta</taxon>
        <taxon>Spermatophyta</taxon>
        <taxon>Magnoliopsida</taxon>
        <taxon>eudicotyledons</taxon>
        <taxon>Gunneridae</taxon>
        <taxon>Pentapetalae</taxon>
        <taxon>asterids</taxon>
        <taxon>lamiids</taxon>
        <taxon>Solanales</taxon>
        <taxon>Solanaceae</taxon>
        <taxon>Solanoideae</taxon>
        <taxon>Datureae</taxon>
        <taxon>Datura</taxon>
    </lineage>
</organism>
<evidence type="ECO:0000256" key="5">
    <source>
        <dbReference type="ARBA" id="ARBA00022640"/>
    </source>
</evidence>
<comment type="similarity">
    <text evidence="2">Belongs to the psaN family.</text>
</comment>
<sequence length="125" mass="14777">MALTSGNCTYPFSRFHVQAIDAKETKVTTKKETWQLGGGRRRRELLFSTVLIAIVQVNDSQTELLKRYLKKSEENKAKNDKERLDSYYKRNYRDYFGYLEGTLKQKKEELTESEQGILDWIEKNK</sequence>
<comment type="caution">
    <text evidence="9">The sequence shown here is derived from an EMBL/GenBank/DDBJ whole genome shotgun (WGS) entry which is preliminary data.</text>
</comment>
<gene>
    <name evidence="9" type="ORF">HAX54_026326</name>
</gene>
<evidence type="ECO:0000256" key="8">
    <source>
        <dbReference type="ARBA" id="ARBA00023136"/>
    </source>
</evidence>
<reference evidence="9 10" key="1">
    <citation type="journal article" date="2021" name="BMC Genomics">
        <title>Datura genome reveals duplications of psychoactive alkaloid biosynthetic genes and high mutation rate following tissue culture.</title>
        <authorList>
            <person name="Rajewski A."/>
            <person name="Carter-House D."/>
            <person name="Stajich J."/>
            <person name="Litt A."/>
        </authorList>
    </citation>
    <scope>NUCLEOTIDE SEQUENCE [LARGE SCALE GENOMIC DNA]</scope>
    <source>
        <strain evidence="9">AR-01</strain>
    </source>
</reference>
<keyword evidence="8" id="KW-0472">Membrane</keyword>
<dbReference type="PANTHER" id="PTHR36327:SF1">
    <property type="entry name" value="OS03G0731100 PROTEIN"/>
    <property type="match status" value="1"/>
</dbReference>
<dbReference type="Pfam" id="PF05479">
    <property type="entry name" value="PsaN"/>
    <property type="match status" value="1"/>
</dbReference>
<evidence type="ECO:0000256" key="7">
    <source>
        <dbReference type="ARBA" id="ARBA00023078"/>
    </source>
</evidence>
<evidence type="ECO:0000313" key="10">
    <source>
        <dbReference type="Proteomes" id="UP000823775"/>
    </source>
</evidence>
<keyword evidence="10" id="KW-1185">Reference proteome</keyword>
<comment type="subcellular location">
    <subcellularLocation>
        <location evidence="1">Plastid</location>
        <location evidence="1">Chloroplast thylakoid membrane</location>
        <topology evidence="1">Peripheral membrane protein</topology>
        <orientation evidence="1">Lumenal side</orientation>
    </subcellularLocation>
</comment>